<dbReference type="AlphaFoldDB" id="A0A8E2DXS6"/>
<proteinExistence type="predicted"/>
<keyword evidence="2" id="KW-1185">Reference proteome</keyword>
<organism evidence="1 2">
    <name type="scientific">Lepidopterella palustris CBS 459.81</name>
    <dbReference type="NCBI Taxonomy" id="1314670"/>
    <lineage>
        <taxon>Eukaryota</taxon>
        <taxon>Fungi</taxon>
        <taxon>Dikarya</taxon>
        <taxon>Ascomycota</taxon>
        <taxon>Pezizomycotina</taxon>
        <taxon>Dothideomycetes</taxon>
        <taxon>Pleosporomycetidae</taxon>
        <taxon>Mytilinidiales</taxon>
        <taxon>Argynnaceae</taxon>
        <taxon>Lepidopterella</taxon>
    </lineage>
</organism>
<evidence type="ECO:0000313" key="1">
    <source>
        <dbReference type="EMBL" id="OCK73735.1"/>
    </source>
</evidence>
<accession>A0A8E2DXS6</accession>
<dbReference type="EMBL" id="KV745673">
    <property type="protein sequence ID" value="OCK73735.1"/>
    <property type="molecule type" value="Genomic_DNA"/>
</dbReference>
<reference evidence="1 2" key="1">
    <citation type="journal article" date="2016" name="Nat. Commun.">
        <title>Ectomycorrhizal ecology is imprinted in the genome of the dominant symbiotic fungus Cenococcum geophilum.</title>
        <authorList>
            <consortium name="DOE Joint Genome Institute"/>
            <person name="Peter M."/>
            <person name="Kohler A."/>
            <person name="Ohm R.A."/>
            <person name="Kuo A."/>
            <person name="Krutzmann J."/>
            <person name="Morin E."/>
            <person name="Arend M."/>
            <person name="Barry K.W."/>
            <person name="Binder M."/>
            <person name="Choi C."/>
            <person name="Clum A."/>
            <person name="Copeland A."/>
            <person name="Grisel N."/>
            <person name="Haridas S."/>
            <person name="Kipfer T."/>
            <person name="LaButti K."/>
            <person name="Lindquist E."/>
            <person name="Lipzen A."/>
            <person name="Maire R."/>
            <person name="Meier B."/>
            <person name="Mihaltcheva S."/>
            <person name="Molinier V."/>
            <person name="Murat C."/>
            <person name="Poggeler S."/>
            <person name="Quandt C.A."/>
            <person name="Sperisen C."/>
            <person name="Tritt A."/>
            <person name="Tisserant E."/>
            <person name="Crous P.W."/>
            <person name="Henrissat B."/>
            <person name="Nehls U."/>
            <person name="Egli S."/>
            <person name="Spatafora J.W."/>
            <person name="Grigoriev I.V."/>
            <person name="Martin F.M."/>
        </authorList>
    </citation>
    <scope>NUCLEOTIDE SEQUENCE [LARGE SCALE GENOMIC DNA]</scope>
    <source>
        <strain evidence="1 2">CBS 459.81</strain>
    </source>
</reference>
<evidence type="ECO:0000313" key="2">
    <source>
        <dbReference type="Proteomes" id="UP000250266"/>
    </source>
</evidence>
<name>A0A8E2DXS6_9PEZI</name>
<sequence length="239" mass="28471">MDPFNLSHADFRSPSLTTLRTRTDLEKYYSYKVLKRGQLSIPHYISICTFHKRESCPKCYCGDFAHDKSKRPVRKITRKEFYEEAQRWPKPPVYHSSGWKREDRWGCATGKWAKRYEEGRERMKEMKYVDFDDMHLADFDAEDDWLGVCCEEEDWENMSWRITSWDWRQYVWDDDGDDEGYGEMESEGQAVEMDRISMGTMPTIRTEAGDIETADWDVVSCISEMTWSEVDSDDEWLEA</sequence>
<dbReference type="OrthoDB" id="5423564at2759"/>
<protein>
    <submittedName>
        <fullName evidence="1">Uncharacterized protein</fullName>
    </submittedName>
</protein>
<dbReference type="Proteomes" id="UP000250266">
    <property type="component" value="Unassembled WGS sequence"/>
</dbReference>
<gene>
    <name evidence="1" type="ORF">K432DRAFT_387232</name>
</gene>